<dbReference type="Gramene" id="GBG67666">
    <property type="protein sequence ID" value="GBG67666"/>
    <property type="gene ID" value="CBR_g796"/>
</dbReference>
<gene>
    <name evidence="2" type="ORF">CBR_g796</name>
</gene>
<feature type="compositionally biased region" description="Acidic residues" evidence="1">
    <location>
        <begin position="624"/>
        <end position="635"/>
    </location>
</feature>
<evidence type="ECO:0000256" key="1">
    <source>
        <dbReference type="SAM" id="MobiDB-lite"/>
    </source>
</evidence>
<protein>
    <submittedName>
        <fullName evidence="2">Uncharacterized protein</fullName>
    </submittedName>
</protein>
<name>A0A388KCD5_CHABU</name>
<sequence>MTGMQSVGEAAAEVGHAGGPEDAWKSSRGLGGGVALQQGSCPAQGSRIAPFPHTMPHPWPPMPIVQASPFPPPPQLTQPPVFVSPPPYLPYLYPAVPAPYYVAPYTNPYATFPVPPRSDVAAPYPCTTWPYQYTYASGLEPAVNNSASPVSVASGVPSFSGGVDRMAPVVSVVTSSGGGHARRADGGTAGPAPTQSDMVVSEEVHTASMDSLRLRLDCSLSYARKRGRERLAGRRSLSRKQEQPTLSTEMTDEDRRKLLSAPVDQWVDSTYEAALRFMNVKRRPRSLSRQEDASQGKVKAVESSASVRMTTREREASSIDVAESLCCRSFPKVATVVYQNGNERQCDGYRISAVHRDLNKVAEQETSGCGTTRSPTADSEVALVQHDLQDSGWPAILSHKDNRKSCKGGTGQVSCESVTSSQAEMLSKGMSDRSRIICRELLGGRSTKSVKWIQDGVVAGEVWPRPTTQASYDGDGGSSLSQSSVSGHMEGWPDDWRRGWAQPDAVKAVVWGAECSAGADKTRMNSTTTGKSGSELINVEADDNTMWRVSVCERGPSPPKRRTDTNGLTREREEAGKAHNKGEVVNEREEGVVDIAWGSMTGRKFRPFDCQGAEDRQTKPEVISVDDDDDNDDESNNGKVCSDRGSSLECEDTRKSLNGRGMGVVEDSCGPDESRKLIFQMLLKKPLCDRISSEESKAALAVPKCSASATAAGGGAVLGLFRRGETGPQRFDMNCTENLRDDAGCPLPARSYDSDTGLGFARCA</sequence>
<evidence type="ECO:0000313" key="2">
    <source>
        <dbReference type="EMBL" id="GBG67666.1"/>
    </source>
</evidence>
<dbReference type="EMBL" id="BFEA01000090">
    <property type="protein sequence ID" value="GBG67666.1"/>
    <property type="molecule type" value="Genomic_DNA"/>
</dbReference>
<organism evidence="2 3">
    <name type="scientific">Chara braunii</name>
    <name type="common">Braun's stonewort</name>
    <dbReference type="NCBI Taxonomy" id="69332"/>
    <lineage>
        <taxon>Eukaryota</taxon>
        <taxon>Viridiplantae</taxon>
        <taxon>Streptophyta</taxon>
        <taxon>Charophyceae</taxon>
        <taxon>Charales</taxon>
        <taxon>Characeae</taxon>
        <taxon>Chara</taxon>
    </lineage>
</organism>
<feature type="region of interest" description="Disordered" evidence="1">
    <location>
        <begin position="283"/>
        <end position="306"/>
    </location>
</feature>
<comment type="caution">
    <text evidence="2">The sequence shown here is derived from an EMBL/GenBank/DDBJ whole genome shotgun (WGS) entry which is preliminary data.</text>
</comment>
<feature type="region of interest" description="Disordered" evidence="1">
    <location>
        <begin position="174"/>
        <end position="196"/>
    </location>
</feature>
<dbReference type="Proteomes" id="UP000265515">
    <property type="component" value="Unassembled WGS sequence"/>
</dbReference>
<feature type="compositionally biased region" description="Basic and acidic residues" evidence="1">
    <location>
        <begin position="561"/>
        <end position="580"/>
    </location>
</feature>
<feature type="region of interest" description="Disordered" evidence="1">
    <location>
        <begin position="230"/>
        <end position="255"/>
    </location>
</feature>
<evidence type="ECO:0000313" key="3">
    <source>
        <dbReference type="Proteomes" id="UP000265515"/>
    </source>
</evidence>
<accession>A0A388KCD5</accession>
<feature type="compositionally biased region" description="Low complexity" evidence="1">
    <location>
        <begin position="478"/>
        <end position="487"/>
    </location>
</feature>
<reference evidence="2 3" key="1">
    <citation type="journal article" date="2018" name="Cell">
        <title>The Chara Genome: Secondary Complexity and Implications for Plant Terrestrialization.</title>
        <authorList>
            <person name="Nishiyama T."/>
            <person name="Sakayama H."/>
            <person name="Vries J.D."/>
            <person name="Buschmann H."/>
            <person name="Saint-Marcoux D."/>
            <person name="Ullrich K.K."/>
            <person name="Haas F.B."/>
            <person name="Vanderstraeten L."/>
            <person name="Becker D."/>
            <person name="Lang D."/>
            <person name="Vosolsobe S."/>
            <person name="Rombauts S."/>
            <person name="Wilhelmsson P.K.I."/>
            <person name="Janitza P."/>
            <person name="Kern R."/>
            <person name="Heyl A."/>
            <person name="Rumpler F."/>
            <person name="Villalobos L.I.A.C."/>
            <person name="Clay J.M."/>
            <person name="Skokan R."/>
            <person name="Toyoda A."/>
            <person name="Suzuki Y."/>
            <person name="Kagoshima H."/>
            <person name="Schijlen E."/>
            <person name="Tajeshwar N."/>
            <person name="Catarino B."/>
            <person name="Hetherington A.J."/>
            <person name="Saltykova A."/>
            <person name="Bonnot C."/>
            <person name="Breuninger H."/>
            <person name="Symeonidi A."/>
            <person name="Radhakrishnan G.V."/>
            <person name="Van Nieuwerburgh F."/>
            <person name="Deforce D."/>
            <person name="Chang C."/>
            <person name="Karol K.G."/>
            <person name="Hedrich R."/>
            <person name="Ulvskov P."/>
            <person name="Glockner G."/>
            <person name="Delwiche C.F."/>
            <person name="Petrasek J."/>
            <person name="Van de Peer Y."/>
            <person name="Friml J."/>
            <person name="Beilby M."/>
            <person name="Dolan L."/>
            <person name="Kohara Y."/>
            <person name="Sugano S."/>
            <person name="Fujiyama A."/>
            <person name="Delaux P.-M."/>
            <person name="Quint M."/>
            <person name="TheiBen G."/>
            <person name="Hagemann M."/>
            <person name="Harholt J."/>
            <person name="Dunand C."/>
            <person name="Zachgo S."/>
            <person name="Langdale J."/>
            <person name="Maumus F."/>
            <person name="Straeten D.V.D."/>
            <person name="Gould S.B."/>
            <person name="Rensing S.A."/>
        </authorList>
    </citation>
    <scope>NUCLEOTIDE SEQUENCE [LARGE SCALE GENOMIC DNA]</scope>
    <source>
        <strain evidence="2 3">S276</strain>
    </source>
</reference>
<dbReference type="AlphaFoldDB" id="A0A388KCD5"/>
<feature type="region of interest" description="Disordered" evidence="1">
    <location>
        <begin position="1"/>
        <end position="43"/>
    </location>
</feature>
<proteinExistence type="predicted"/>
<keyword evidence="3" id="KW-1185">Reference proteome</keyword>
<feature type="region of interest" description="Disordered" evidence="1">
    <location>
        <begin position="550"/>
        <end position="580"/>
    </location>
</feature>
<feature type="region of interest" description="Disordered" evidence="1">
    <location>
        <begin position="608"/>
        <end position="646"/>
    </location>
</feature>
<feature type="region of interest" description="Disordered" evidence="1">
    <location>
        <begin position="467"/>
        <end position="490"/>
    </location>
</feature>